<accession>A0A0M4LFC6</accession>
<gene>
    <name evidence="1" type="ORF">W908_04100</name>
</gene>
<name>A0A0M4LFC6_9GAMM</name>
<protein>
    <submittedName>
        <fullName evidence="1">DNA polymerase III subunit delta</fullName>
    </submittedName>
</protein>
<proteinExistence type="predicted"/>
<dbReference type="EMBL" id="CP006911">
    <property type="protein sequence ID" value="ALE01830.1"/>
    <property type="molecule type" value="Genomic_DNA"/>
</dbReference>
<dbReference type="STRING" id="1125411.W908_04100"/>
<dbReference type="InterPro" id="IPR038084">
    <property type="entry name" value="PduO/GlcC-like_sf"/>
</dbReference>
<dbReference type="Proteomes" id="UP000068905">
    <property type="component" value="Chromosome"/>
</dbReference>
<dbReference type="SUPFAM" id="SSF143744">
    <property type="entry name" value="GlcG-like"/>
    <property type="match status" value="1"/>
</dbReference>
<reference evidence="1 2" key="1">
    <citation type="journal article" date="2015" name="Genome Announc.">
        <title>Genome Sequence of 'Candidatus Thioglobus singularis' Strain PS1, a Mixotroph from the SUP05 Clade of Marine Gammaproteobacteria.</title>
        <authorList>
            <person name="Marshall K.T."/>
            <person name="Morris R.M."/>
        </authorList>
    </citation>
    <scope>NUCLEOTIDE SEQUENCE [LARGE SCALE GENOMIC DNA]</scope>
    <source>
        <strain evidence="1 2">PS1</strain>
    </source>
</reference>
<dbReference type="Pfam" id="PF03928">
    <property type="entry name" value="HbpS-like"/>
    <property type="match status" value="1"/>
</dbReference>
<evidence type="ECO:0000313" key="1">
    <source>
        <dbReference type="EMBL" id="ALE01830.1"/>
    </source>
</evidence>
<dbReference type="PANTHER" id="PTHR34309">
    <property type="entry name" value="SLR1406 PROTEIN"/>
    <property type="match status" value="1"/>
</dbReference>
<dbReference type="Gene3D" id="3.30.450.150">
    <property type="entry name" value="Haem-degrading domain"/>
    <property type="match status" value="1"/>
</dbReference>
<sequence length="140" mass="14638">MKQVLKLTLEDTKKMMDGAINKAIELGIDMDIAIVDDGGHLMLFTRMDNAKITSINVSIDKAFTAAAARKATLDYGKSVINHGPAFGIQTSHQGRFCVVGGGLPLFVDGQIVGGIGCSSGSSDQDIVVSQAGIDAILSVK</sequence>
<organism evidence="1 2">
    <name type="scientific">Candidatus Pseudothioglobus singularis PS1</name>
    <dbReference type="NCBI Taxonomy" id="1125411"/>
    <lineage>
        <taxon>Bacteria</taxon>
        <taxon>Pseudomonadati</taxon>
        <taxon>Pseudomonadota</taxon>
        <taxon>Gammaproteobacteria</taxon>
        <taxon>Candidatus Pseudothioglobaceae</taxon>
        <taxon>Candidatus Pseudothioglobus</taxon>
    </lineage>
</organism>
<keyword evidence="2" id="KW-1185">Reference proteome</keyword>
<dbReference type="InterPro" id="IPR005624">
    <property type="entry name" value="PduO/GlcC-like"/>
</dbReference>
<dbReference type="InterPro" id="IPR052517">
    <property type="entry name" value="GlcG_carb_metab_protein"/>
</dbReference>
<dbReference type="RefSeq" id="WP_020025405.1">
    <property type="nucleotide sequence ID" value="NZ_CP006911.1"/>
</dbReference>
<evidence type="ECO:0000313" key="2">
    <source>
        <dbReference type="Proteomes" id="UP000068905"/>
    </source>
</evidence>
<dbReference type="OrthoDB" id="9800768at2"/>
<dbReference type="KEGG" id="tsn:W908_04100"/>
<dbReference type="AlphaFoldDB" id="A0A0M4LFC6"/>
<dbReference type="PANTHER" id="PTHR34309:SF1">
    <property type="entry name" value="PROTEIN GLCG"/>
    <property type="match status" value="1"/>
</dbReference>